<name>A0A3A3GNJ8_PANTH</name>
<dbReference type="OrthoDB" id="2634701at2"/>
<evidence type="ECO:0000313" key="1">
    <source>
        <dbReference type="EMBL" id="RJG26668.1"/>
    </source>
</evidence>
<comment type="caution">
    <text evidence="1">The sequence shown here is derived from an EMBL/GenBank/DDBJ whole genome shotgun (WGS) entry which is preliminary data.</text>
</comment>
<gene>
    <name evidence="1" type="ORF">DQX05_01145</name>
</gene>
<reference evidence="1 2" key="1">
    <citation type="submission" date="2018-09" db="EMBL/GenBank/DDBJ databases">
        <title>Paenibacillus SK2017-BO5.</title>
        <authorList>
            <person name="Piskunova J.V."/>
            <person name="Dubiley S.A."/>
            <person name="Severinov K.V."/>
        </authorList>
    </citation>
    <scope>NUCLEOTIDE SEQUENCE [LARGE SCALE GENOMIC DNA]</scope>
    <source>
        <strain evidence="1 2">BO5</strain>
    </source>
</reference>
<accession>A0A3A3GNJ8</accession>
<organism evidence="1 2">
    <name type="scientific">Paenibacillus thiaminolyticus</name>
    <name type="common">Bacillus thiaminolyticus</name>
    <dbReference type="NCBI Taxonomy" id="49283"/>
    <lineage>
        <taxon>Bacteria</taxon>
        <taxon>Bacillati</taxon>
        <taxon>Bacillota</taxon>
        <taxon>Bacilli</taxon>
        <taxon>Bacillales</taxon>
        <taxon>Paenibacillaceae</taxon>
        <taxon>Paenibacillus</taxon>
    </lineage>
</organism>
<dbReference type="RefSeq" id="WP_119790145.1">
    <property type="nucleotide sequence ID" value="NZ_QYZD01000001.1"/>
</dbReference>
<evidence type="ECO:0000313" key="2">
    <source>
        <dbReference type="Proteomes" id="UP000266177"/>
    </source>
</evidence>
<dbReference type="EMBL" id="QYZD01000001">
    <property type="protein sequence ID" value="RJG26668.1"/>
    <property type="molecule type" value="Genomic_DNA"/>
</dbReference>
<protein>
    <submittedName>
        <fullName evidence="1">Uncharacterized protein</fullName>
    </submittedName>
</protein>
<proteinExistence type="predicted"/>
<sequence>MDRKILAAEAMAAGRTAKHNLKVIQENPEKIAPGKLEDAEQYLNMMITFAEEEIENARRAGRTSSLRTRLKYLVSSIVSPSRDKRKEGTV</sequence>
<dbReference type="AlphaFoldDB" id="A0A3A3GNJ8"/>
<dbReference type="Proteomes" id="UP000266177">
    <property type="component" value="Unassembled WGS sequence"/>
</dbReference>